<dbReference type="CDD" id="cd00207">
    <property type="entry name" value="fer2"/>
    <property type="match status" value="1"/>
</dbReference>
<reference evidence="7" key="1">
    <citation type="journal article" date="2019" name="Int. J. Syst. Evol. Microbiol.">
        <title>The Global Catalogue of Microorganisms (GCM) 10K type strain sequencing project: providing services to taxonomists for standard genome sequencing and annotation.</title>
        <authorList>
            <consortium name="The Broad Institute Genomics Platform"/>
            <consortium name="The Broad Institute Genome Sequencing Center for Infectious Disease"/>
            <person name="Wu L."/>
            <person name="Ma J."/>
        </authorList>
    </citation>
    <scope>NUCLEOTIDE SEQUENCE [LARGE SCALE GENOMIC DNA]</scope>
    <source>
        <strain evidence="7">JCM 18303</strain>
    </source>
</reference>
<comment type="cofactor">
    <cofactor evidence="1">
        <name>FAD</name>
        <dbReference type="ChEBI" id="CHEBI:57692"/>
    </cofactor>
</comment>
<dbReference type="PANTHER" id="PTHR47354">
    <property type="entry name" value="NADH OXIDOREDUCTASE HCR"/>
    <property type="match status" value="1"/>
</dbReference>
<evidence type="ECO:0000256" key="2">
    <source>
        <dbReference type="ARBA" id="ARBA00022714"/>
    </source>
</evidence>
<dbReference type="PRINTS" id="PR00410">
    <property type="entry name" value="PHEHYDRXLASE"/>
</dbReference>
<dbReference type="InterPro" id="IPR006058">
    <property type="entry name" value="2Fe2S_fd_BS"/>
</dbReference>
<dbReference type="InterPro" id="IPR012675">
    <property type="entry name" value="Beta-grasp_dom_sf"/>
</dbReference>
<dbReference type="InterPro" id="IPR017927">
    <property type="entry name" value="FAD-bd_FR_type"/>
</dbReference>
<evidence type="ECO:0000259" key="5">
    <source>
        <dbReference type="PROSITE" id="PS51384"/>
    </source>
</evidence>
<name>A0ABP9QQD0_9PSEU</name>
<comment type="caution">
    <text evidence="6">The sequence shown here is derived from an EMBL/GenBank/DDBJ whole genome shotgun (WGS) entry which is preliminary data.</text>
</comment>
<dbReference type="InterPro" id="IPR036010">
    <property type="entry name" value="2Fe-2S_ferredoxin-like_sf"/>
</dbReference>
<dbReference type="Pfam" id="PF00111">
    <property type="entry name" value="Fer2"/>
    <property type="match status" value="1"/>
</dbReference>
<evidence type="ECO:0000313" key="6">
    <source>
        <dbReference type="EMBL" id="GAA5165284.1"/>
    </source>
</evidence>
<keyword evidence="2" id="KW-0001">2Fe-2S</keyword>
<protein>
    <submittedName>
        <fullName evidence="6">CDP-6-deoxy-delta-3,4-glucoseen reductase</fullName>
    </submittedName>
</protein>
<dbReference type="InterPro" id="IPR008333">
    <property type="entry name" value="Cbr1-like_FAD-bd_dom"/>
</dbReference>
<keyword evidence="3" id="KW-0411">Iron-sulfur</keyword>
<evidence type="ECO:0000256" key="3">
    <source>
        <dbReference type="ARBA" id="ARBA00023014"/>
    </source>
</evidence>
<dbReference type="PROSITE" id="PS51085">
    <property type="entry name" value="2FE2S_FER_2"/>
    <property type="match status" value="1"/>
</dbReference>
<evidence type="ECO:0000256" key="1">
    <source>
        <dbReference type="ARBA" id="ARBA00001974"/>
    </source>
</evidence>
<keyword evidence="2" id="KW-0479">Metal-binding</keyword>
<dbReference type="Gene3D" id="3.40.50.80">
    <property type="entry name" value="Nucleotide-binding domain of ferredoxin-NADP reductase (FNR) module"/>
    <property type="match status" value="1"/>
</dbReference>
<dbReference type="Pfam" id="PF00175">
    <property type="entry name" value="NAD_binding_1"/>
    <property type="match status" value="1"/>
</dbReference>
<dbReference type="InterPro" id="IPR001041">
    <property type="entry name" value="2Fe-2S_ferredoxin-type"/>
</dbReference>
<feature type="domain" description="2Fe-2S ferredoxin-type" evidence="4">
    <location>
        <begin position="3"/>
        <end position="94"/>
    </location>
</feature>
<dbReference type="SUPFAM" id="SSF54292">
    <property type="entry name" value="2Fe-2S ferredoxin-like"/>
    <property type="match status" value="1"/>
</dbReference>
<sequence>MSHQVLVSGTEIRFPCEPGETVLAAAERAGYALPYSCRKGVCASCEGGLVAGSADVRGRGPVHGRGPVRGRAEEVLLCQTRPCTDLEVAVRRVSRSAPPERRTVRARLHKVTAPAPDVAVLQLRFPAGVRVPFRAGQYLTVALPDGDTRNYSMANPPGRSDGALLHVRRVPDGRFSGPFLDGLARGDVLTVELPFGEFGVDDSACPVLLVVTGTGFAPAKSIVEHLAERGGGRPVWLYWGGRRPADLYQADLAGRWAAKYEWFRFVPVLSRPDPGWAGHTGYVQDAVLRDHPDLRGHLVCACGGSAMTSAARKAFLAAGLPEERFVHDTFVASSGKGR</sequence>
<dbReference type="Gene3D" id="2.40.30.10">
    <property type="entry name" value="Translation factors"/>
    <property type="match status" value="1"/>
</dbReference>
<evidence type="ECO:0000313" key="7">
    <source>
        <dbReference type="Proteomes" id="UP001428817"/>
    </source>
</evidence>
<gene>
    <name evidence="6" type="ORF">GCM10023321_55130</name>
</gene>
<dbReference type="PANTHER" id="PTHR47354:SF5">
    <property type="entry name" value="PROTEIN RFBI"/>
    <property type="match status" value="1"/>
</dbReference>
<organism evidence="6 7">
    <name type="scientific">Pseudonocardia eucalypti</name>
    <dbReference type="NCBI Taxonomy" id="648755"/>
    <lineage>
        <taxon>Bacteria</taxon>
        <taxon>Bacillati</taxon>
        <taxon>Actinomycetota</taxon>
        <taxon>Actinomycetes</taxon>
        <taxon>Pseudonocardiales</taxon>
        <taxon>Pseudonocardiaceae</taxon>
        <taxon>Pseudonocardia</taxon>
    </lineage>
</organism>
<dbReference type="InterPro" id="IPR050415">
    <property type="entry name" value="MRET"/>
</dbReference>
<dbReference type="CDD" id="cd06189">
    <property type="entry name" value="flavin_oxioreductase"/>
    <property type="match status" value="1"/>
</dbReference>
<dbReference type="PROSITE" id="PS51384">
    <property type="entry name" value="FAD_FR"/>
    <property type="match status" value="1"/>
</dbReference>
<keyword evidence="7" id="KW-1185">Reference proteome</keyword>
<dbReference type="Gene3D" id="3.10.20.30">
    <property type="match status" value="1"/>
</dbReference>
<dbReference type="PROSITE" id="PS00197">
    <property type="entry name" value="2FE2S_FER_1"/>
    <property type="match status" value="1"/>
</dbReference>
<dbReference type="Proteomes" id="UP001428817">
    <property type="component" value="Unassembled WGS sequence"/>
</dbReference>
<dbReference type="SUPFAM" id="SSF52343">
    <property type="entry name" value="Ferredoxin reductase-like, C-terminal NADP-linked domain"/>
    <property type="match status" value="1"/>
</dbReference>
<accession>A0ABP9QQD0</accession>
<keyword evidence="2" id="KW-0408">Iron</keyword>
<dbReference type="EMBL" id="BAABJP010000030">
    <property type="protein sequence ID" value="GAA5165284.1"/>
    <property type="molecule type" value="Genomic_DNA"/>
</dbReference>
<dbReference type="RefSeq" id="WP_185062583.1">
    <property type="nucleotide sequence ID" value="NZ_BAABJP010000030.1"/>
</dbReference>
<dbReference type="InterPro" id="IPR001433">
    <property type="entry name" value="OxRdtase_FAD/NAD-bd"/>
</dbReference>
<dbReference type="InterPro" id="IPR017938">
    <property type="entry name" value="Riboflavin_synthase-like_b-brl"/>
</dbReference>
<dbReference type="Pfam" id="PF00970">
    <property type="entry name" value="FAD_binding_6"/>
    <property type="match status" value="1"/>
</dbReference>
<proteinExistence type="predicted"/>
<evidence type="ECO:0000259" key="4">
    <source>
        <dbReference type="PROSITE" id="PS51085"/>
    </source>
</evidence>
<dbReference type="SUPFAM" id="SSF63380">
    <property type="entry name" value="Riboflavin synthase domain-like"/>
    <property type="match status" value="1"/>
</dbReference>
<feature type="domain" description="FAD-binding FR-type" evidence="5">
    <location>
        <begin position="101"/>
        <end position="201"/>
    </location>
</feature>
<dbReference type="InterPro" id="IPR039261">
    <property type="entry name" value="FNR_nucleotide-bd"/>
</dbReference>